<evidence type="ECO:0000256" key="3">
    <source>
        <dbReference type="ARBA" id="ARBA00022691"/>
    </source>
</evidence>
<evidence type="ECO:0000313" key="8">
    <source>
        <dbReference type="EMBL" id="KAA0198844.1"/>
    </source>
</evidence>
<dbReference type="EMBL" id="LUCM01001461">
    <property type="protein sequence ID" value="KAA0198844.1"/>
    <property type="molecule type" value="Genomic_DNA"/>
</dbReference>
<dbReference type="GO" id="GO:0016432">
    <property type="term" value="F:tRNA-uridine aminocarboxypropyltransferase activity"/>
    <property type="evidence" value="ECO:0007669"/>
    <property type="project" value="UniProtKB-EC"/>
</dbReference>
<evidence type="ECO:0000256" key="2">
    <source>
        <dbReference type="ARBA" id="ARBA00022679"/>
    </source>
</evidence>
<dbReference type="PANTHER" id="PTHR21392">
    <property type="entry name" value="TRNA-URIDINE AMINOCARBOXYPROPYLTRANSFERASE 2"/>
    <property type="match status" value="1"/>
</dbReference>
<accession>A0A8E0S4G8</accession>
<comment type="caution">
    <text evidence="8">The sequence shown here is derived from an EMBL/GenBank/DDBJ whole genome shotgun (WGS) entry which is preliminary data.</text>
</comment>
<dbReference type="Pfam" id="PF03942">
    <property type="entry name" value="DTW"/>
    <property type="match status" value="1"/>
</dbReference>
<dbReference type="InterPro" id="IPR039262">
    <property type="entry name" value="DTWD2/TAPT"/>
</dbReference>
<evidence type="ECO:0000313" key="9">
    <source>
        <dbReference type="Proteomes" id="UP000728185"/>
    </source>
</evidence>
<evidence type="ECO:0000259" key="7">
    <source>
        <dbReference type="SMART" id="SM01144"/>
    </source>
</evidence>
<dbReference type="InterPro" id="IPR005636">
    <property type="entry name" value="DTW"/>
</dbReference>
<dbReference type="EC" id="2.5.1.25" evidence="1"/>
<dbReference type="Proteomes" id="UP000728185">
    <property type="component" value="Unassembled WGS sequence"/>
</dbReference>
<protein>
    <recommendedName>
        <fullName evidence="1">tRNA-uridine aminocarboxypropyltransferase</fullName>
        <ecNumber evidence="1">2.5.1.25</ecNumber>
    </recommendedName>
</protein>
<evidence type="ECO:0000256" key="6">
    <source>
        <dbReference type="ARBA" id="ARBA00048718"/>
    </source>
</evidence>
<keyword evidence="2" id="KW-0808">Transferase</keyword>
<dbReference type="AlphaFoldDB" id="A0A8E0S4G8"/>
<organism evidence="8 9">
    <name type="scientific">Fasciolopsis buskii</name>
    <dbReference type="NCBI Taxonomy" id="27845"/>
    <lineage>
        <taxon>Eukaryota</taxon>
        <taxon>Metazoa</taxon>
        <taxon>Spiralia</taxon>
        <taxon>Lophotrochozoa</taxon>
        <taxon>Platyhelminthes</taxon>
        <taxon>Trematoda</taxon>
        <taxon>Digenea</taxon>
        <taxon>Plagiorchiida</taxon>
        <taxon>Echinostomata</taxon>
        <taxon>Echinostomatoidea</taxon>
        <taxon>Fasciolidae</taxon>
        <taxon>Fasciolopsis</taxon>
    </lineage>
</organism>
<keyword evidence="3" id="KW-0949">S-adenosyl-L-methionine</keyword>
<dbReference type="GO" id="GO:0008033">
    <property type="term" value="P:tRNA processing"/>
    <property type="evidence" value="ECO:0007669"/>
    <property type="project" value="UniProtKB-KW"/>
</dbReference>
<proteinExistence type="inferred from homology"/>
<dbReference type="OrthoDB" id="408541at2759"/>
<evidence type="ECO:0000256" key="5">
    <source>
        <dbReference type="ARBA" id="ARBA00034489"/>
    </source>
</evidence>
<feature type="domain" description="DTW" evidence="7">
    <location>
        <begin position="7"/>
        <end position="141"/>
    </location>
</feature>
<dbReference type="PANTHER" id="PTHR21392:SF0">
    <property type="entry name" value="TRNA-URIDINE AMINOCARBOXYPROPYLTRANSFERASE 2"/>
    <property type="match status" value="1"/>
</dbReference>
<evidence type="ECO:0000256" key="4">
    <source>
        <dbReference type="ARBA" id="ARBA00022694"/>
    </source>
</evidence>
<reference evidence="8" key="1">
    <citation type="submission" date="2019-05" db="EMBL/GenBank/DDBJ databases">
        <title>Annotation for the trematode Fasciolopsis buski.</title>
        <authorList>
            <person name="Choi Y.-J."/>
        </authorList>
    </citation>
    <scope>NUCLEOTIDE SEQUENCE</scope>
    <source>
        <strain evidence="8">HT</strain>
        <tissue evidence="8">Whole worm</tissue>
    </source>
</reference>
<comment type="similarity">
    <text evidence="5">Belongs to the TDD superfamily. DTWD2 family.</text>
</comment>
<gene>
    <name evidence="8" type="ORF">FBUS_07038</name>
</gene>
<keyword evidence="4" id="KW-0819">tRNA processing</keyword>
<name>A0A8E0S4G8_9TREM</name>
<keyword evidence="9" id="KW-1185">Reference proteome</keyword>
<dbReference type="SMART" id="SM01144">
    <property type="entry name" value="DTW"/>
    <property type="match status" value="1"/>
</dbReference>
<sequence>MPILTSPRAYLLYPHHDAISADMIQHSEEINMSLPSLTNVSGRWLIVIDGTWTQARNMVSGNPVLMALKKVRLPEDRETGMTAPSSFVVRRQPFVGAVSTVEAVARILDLWEAHPLQPDFYQTTLLRPLHQICEVQSAWKLTSQ</sequence>
<comment type="catalytic activity">
    <reaction evidence="6">
        <text>a uridine in tRNA + S-adenosyl-L-methionine = a 3-[(3S)-3-amino-3-carboxypropyl]uridine in tRNA + S-methyl-5'-thioadenosine + H(+)</text>
        <dbReference type="Rhea" id="RHEA:62432"/>
        <dbReference type="Rhea" id="RHEA-COMP:13339"/>
        <dbReference type="Rhea" id="RHEA-COMP:16092"/>
        <dbReference type="ChEBI" id="CHEBI:15378"/>
        <dbReference type="ChEBI" id="CHEBI:17509"/>
        <dbReference type="ChEBI" id="CHEBI:59789"/>
        <dbReference type="ChEBI" id="CHEBI:65315"/>
        <dbReference type="ChEBI" id="CHEBI:82930"/>
        <dbReference type="EC" id="2.5.1.25"/>
    </reaction>
</comment>
<evidence type="ECO:0000256" key="1">
    <source>
        <dbReference type="ARBA" id="ARBA00012386"/>
    </source>
</evidence>